<feature type="domain" description="SUN" evidence="5">
    <location>
        <begin position="14"/>
        <end position="177"/>
    </location>
</feature>
<gene>
    <name evidence="6" type="ORF">SISNIDRAFT_419995</name>
</gene>
<dbReference type="OrthoDB" id="342281at2759"/>
<dbReference type="Gene3D" id="2.60.120.260">
    <property type="entry name" value="Galactose-binding domain-like"/>
    <property type="match status" value="1"/>
</dbReference>
<evidence type="ECO:0000313" key="6">
    <source>
        <dbReference type="EMBL" id="KZS87148.1"/>
    </source>
</evidence>
<evidence type="ECO:0000256" key="3">
    <source>
        <dbReference type="ARBA" id="ARBA00022989"/>
    </source>
</evidence>
<dbReference type="InterPro" id="IPR045119">
    <property type="entry name" value="SUN1-5"/>
</dbReference>
<dbReference type="Pfam" id="PF07738">
    <property type="entry name" value="Sad1_UNC"/>
    <property type="match status" value="1"/>
</dbReference>
<comment type="subcellular location">
    <subcellularLocation>
        <location evidence="1">Membrane</location>
    </subcellularLocation>
</comment>
<evidence type="ECO:0000256" key="1">
    <source>
        <dbReference type="ARBA" id="ARBA00004370"/>
    </source>
</evidence>
<keyword evidence="2" id="KW-0812">Transmembrane</keyword>
<dbReference type="GO" id="GO:0043495">
    <property type="term" value="F:protein-membrane adaptor activity"/>
    <property type="evidence" value="ECO:0007669"/>
    <property type="project" value="TreeGrafter"/>
</dbReference>
<evidence type="ECO:0000256" key="4">
    <source>
        <dbReference type="ARBA" id="ARBA00023136"/>
    </source>
</evidence>
<protein>
    <recommendedName>
        <fullName evidence="5">SUN domain-containing protein</fullName>
    </recommendedName>
</protein>
<dbReference type="AlphaFoldDB" id="A0A164MXM4"/>
<evidence type="ECO:0000259" key="5">
    <source>
        <dbReference type="PROSITE" id="PS51469"/>
    </source>
</evidence>
<dbReference type="STRING" id="1314777.A0A164MXM4"/>
<dbReference type="PANTHER" id="PTHR12911:SF8">
    <property type="entry name" value="KLAROID PROTEIN-RELATED"/>
    <property type="match status" value="1"/>
</dbReference>
<dbReference type="InterPro" id="IPR012919">
    <property type="entry name" value="SUN_dom"/>
</dbReference>
<reference evidence="6 7" key="1">
    <citation type="journal article" date="2016" name="Mol. Biol. Evol.">
        <title>Comparative Genomics of Early-Diverging Mushroom-Forming Fungi Provides Insights into the Origins of Lignocellulose Decay Capabilities.</title>
        <authorList>
            <person name="Nagy L.G."/>
            <person name="Riley R."/>
            <person name="Tritt A."/>
            <person name="Adam C."/>
            <person name="Daum C."/>
            <person name="Floudas D."/>
            <person name="Sun H."/>
            <person name="Yadav J.S."/>
            <person name="Pangilinan J."/>
            <person name="Larsson K.H."/>
            <person name="Matsuura K."/>
            <person name="Barry K."/>
            <person name="Labutti K."/>
            <person name="Kuo R."/>
            <person name="Ohm R.A."/>
            <person name="Bhattacharya S.S."/>
            <person name="Shirouzu T."/>
            <person name="Yoshinaga Y."/>
            <person name="Martin F.M."/>
            <person name="Grigoriev I.V."/>
            <person name="Hibbett D.S."/>
        </authorList>
    </citation>
    <scope>NUCLEOTIDE SEQUENCE [LARGE SCALE GENOMIC DNA]</scope>
    <source>
        <strain evidence="6 7">HHB9708</strain>
    </source>
</reference>
<proteinExistence type="predicted"/>
<evidence type="ECO:0000313" key="7">
    <source>
        <dbReference type="Proteomes" id="UP000076722"/>
    </source>
</evidence>
<dbReference type="GO" id="GO:0034993">
    <property type="term" value="C:meiotic nuclear membrane microtubule tethering complex"/>
    <property type="evidence" value="ECO:0007669"/>
    <property type="project" value="TreeGrafter"/>
</dbReference>
<evidence type="ECO:0000256" key="2">
    <source>
        <dbReference type="ARBA" id="ARBA00022692"/>
    </source>
</evidence>
<keyword evidence="7" id="KW-1185">Reference proteome</keyword>
<sequence length="179" mass="19957">DDIGIRDFATIHQGGDYIQDLTSFTQTSPAPSKSKECSERSCIVLQGRKSPLVALTPWTDPTDCWAFQGSYGHLGITLSSNIIVTHVTIDHVVPILALNTRSAPRNLKLWTILRDPFHQERYTRSSPCSENIQTFEVPKELVQLGIGVSSVVLEINSNWGNPRSTCLYRVRVHSEHTGL</sequence>
<accession>A0A164MXM4</accession>
<keyword evidence="3" id="KW-1133">Transmembrane helix</keyword>
<dbReference type="PROSITE" id="PS51469">
    <property type="entry name" value="SUN"/>
    <property type="match status" value="1"/>
</dbReference>
<dbReference type="EMBL" id="KV419455">
    <property type="protein sequence ID" value="KZS87148.1"/>
    <property type="molecule type" value="Genomic_DNA"/>
</dbReference>
<name>A0A164MXM4_9AGAM</name>
<organism evidence="6 7">
    <name type="scientific">Sistotremastrum niveocremeum HHB9708</name>
    <dbReference type="NCBI Taxonomy" id="1314777"/>
    <lineage>
        <taxon>Eukaryota</taxon>
        <taxon>Fungi</taxon>
        <taxon>Dikarya</taxon>
        <taxon>Basidiomycota</taxon>
        <taxon>Agaricomycotina</taxon>
        <taxon>Agaricomycetes</taxon>
        <taxon>Sistotremastrales</taxon>
        <taxon>Sistotremastraceae</taxon>
        <taxon>Sertulicium</taxon>
        <taxon>Sertulicium niveocremeum</taxon>
    </lineage>
</organism>
<dbReference type="Proteomes" id="UP000076722">
    <property type="component" value="Unassembled WGS sequence"/>
</dbReference>
<feature type="non-terminal residue" evidence="6">
    <location>
        <position position="1"/>
    </location>
</feature>
<keyword evidence="4" id="KW-0472">Membrane</keyword>
<dbReference type="PANTHER" id="PTHR12911">
    <property type="entry name" value="SAD1/UNC-84-LIKE PROTEIN-RELATED"/>
    <property type="match status" value="1"/>
</dbReference>